<evidence type="ECO:0000313" key="6">
    <source>
        <dbReference type="EMBL" id="MDD7913198.1"/>
    </source>
</evidence>
<dbReference type="Gene3D" id="2.30.30.40">
    <property type="entry name" value="SH3 Domains"/>
    <property type="match status" value="1"/>
</dbReference>
<dbReference type="Pfam" id="PF00877">
    <property type="entry name" value="NLPC_P60"/>
    <property type="match status" value="1"/>
</dbReference>
<evidence type="ECO:0000256" key="2">
    <source>
        <dbReference type="ARBA" id="ARBA00022670"/>
    </source>
</evidence>
<dbReference type="Pfam" id="PF18348">
    <property type="entry name" value="SH3_16"/>
    <property type="match status" value="1"/>
</dbReference>
<evidence type="ECO:0000256" key="4">
    <source>
        <dbReference type="ARBA" id="ARBA00022807"/>
    </source>
</evidence>
<proteinExistence type="inferred from homology"/>
<keyword evidence="2" id="KW-0645">Protease</keyword>
<evidence type="ECO:0000259" key="5">
    <source>
        <dbReference type="PROSITE" id="PS51935"/>
    </source>
</evidence>
<evidence type="ECO:0000256" key="1">
    <source>
        <dbReference type="ARBA" id="ARBA00007074"/>
    </source>
</evidence>
<reference evidence="6" key="1">
    <citation type="submission" date="2023-02" db="EMBL/GenBank/DDBJ databases">
        <title>Polaribacter ponticola sp. nov., isolated from seawater.</title>
        <authorList>
            <person name="Baek J.H."/>
            <person name="Kim J.M."/>
            <person name="Choi D.G."/>
            <person name="Jeon C.O."/>
        </authorList>
    </citation>
    <scope>NUCLEOTIDE SEQUENCE</scope>
    <source>
        <strain evidence="6">MSW5</strain>
    </source>
</reference>
<protein>
    <submittedName>
        <fullName evidence="6">C40 family peptidase</fullName>
    </submittedName>
</protein>
<keyword evidence="3" id="KW-0378">Hydrolase</keyword>
<dbReference type="InterPro" id="IPR051202">
    <property type="entry name" value="Peptidase_C40"/>
</dbReference>
<dbReference type="InterPro" id="IPR041382">
    <property type="entry name" value="SH3_16"/>
</dbReference>
<dbReference type="InterPro" id="IPR000064">
    <property type="entry name" value="NLP_P60_dom"/>
</dbReference>
<name>A0ABT5S509_9FLAO</name>
<sequence length="256" mass="29411">MNFGICNLSIVPIRSEASDASEMTSQMLFGEHFTILEKNKYWSKIRLFYDNFEGYIDNKQFEEISKDYFQKLSTIESIYSGDIIDFISSDTNDLFTIPLGARLPSFTNNQFYINTKRFQYEGATFKGVLSKNEIIQKAFTYLNTPFLWGGKTPFGIDCSGFTQMTYKLCGYKIPRDAKEQASKGEVLSFIEESEPGDLAFFDNEEGEIIHVGIILNDYHIIHAHGKVRIDTLDHSGIFNSDLQKHTHKLRVIKKLI</sequence>
<accession>A0ABT5S509</accession>
<gene>
    <name evidence="6" type="ORF">N5A56_001545</name>
</gene>
<comment type="similarity">
    <text evidence="1">Belongs to the peptidase C40 family.</text>
</comment>
<dbReference type="InterPro" id="IPR038765">
    <property type="entry name" value="Papain-like_cys_pep_sf"/>
</dbReference>
<dbReference type="PANTHER" id="PTHR47053">
    <property type="entry name" value="MUREIN DD-ENDOPEPTIDASE MEPH-RELATED"/>
    <property type="match status" value="1"/>
</dbReference>
<dbReference type="EMBL" id="JAOSLC020000002">
    <property type="protein sequence ID" value="MDD7913198.1"/>
    <property type="molecule type" value="Genomic_DNA"/>
</dbReference>
<dbReference type="Proteomes" id="UP001151478">
    <property type="component" value="Unassembled WGS sequence"/>
</dbReference>
<dbReference type="RefSeq" id="WP_265724084.1">
    <property type="nucleotide sequence ID" value="NZ_JAOSLC020000002.1"/>
</dbReference>
<dbReference type="PANTHER" id="PTHR47053:SF1">
    <property type="entry name" value="MUREIN DD-ENDOPEPTIDASE MEPH-RELATED"/>
    <property type="match status" value="1"/>
</dbReference>
<dbReference type="SUPFAM" id="SSF54001">
    <property type="entry name" value="Cysteine proteinases"/>
    <property type="match status" value="1"/>
</dbReference>
<dbReference type="PROSITE" id="PS51935">
    <property type="entry name" value="NLPC_P60"/>
    <property type="match status" value="1"/>
</dbReference>
<evidence type="ECO:0000313" key="7">
    <source>
        <dbReference type="Proteomes" id="UP001151478"/>
    </source>
</evidence>
<comment type="caution">
    <text evidence="6">The sequence shown here is derived from an EMBL/GenBank/DDBJ whole genome shotgun (WGS) entry which is preliminary data.</text>
</comment>
<evidence type="ECO:0000256" key="3">
    <source>
        <dbReference type="ARBA" id="ARBA00022801"/>
    </source>
</evidence>
<dbReference type="Gene3D" id="3.90.1720.10">
    <property type="entry name" value="endopeptidase domain like (from Nostoc punctiforme)"/>
    <property type="match status" value="1"/>
</dbReference>
<keyword evidence="7" id="KW-1185">Reference proteome</keyword>
<feature type="domain" description="NlpC/P60" evidence="5">
    <location>
        <begin position="128"/>
        <end position="253"/>
    </location>
</feature>
<keyword evidence="4" id="KW-0788">Thiol protease</keyword>
<organism evidence="6 7">
    <name type="scientific">Polaribacter ponticola</name>
    <dbReference type="NCBI Taxonomy" id="2978475"/>
    <lineage>
        <taxon>Bacteria</taxon>
        <taxon>Pseudomonadati</taxon>
        <taxon>Bacteroidota</taxon>
        <taxon>Flavobacteriia</taxon>
        <taxon>Flavobacteriales</taxon>
        <taxon>Flavobacteriaceae</taxon>
    </lineage>
</organism>